<dbReference type="AlphaFoldDB" id="A0A1Y2B2F5"/>
<feature type="transmembrane region" description="Helical" evidence="4">
    <location>
        <begin position="97"/>
        <end position="118"/>
    </location>
</feature>
<feature type="transmembrane region" description="Helical" evidence="4">
    <location>
        <begin position="167"/>
        <end position="185"/>
    </location>
</feature>
<dbReference type="Gene3D" id="1.20.1250.20">
    <property type="entry name" value="MFS general substrate transporter like domains"/>
    <property type="match status" value="1"/>
</dbReference>
<dbReference type="InParanoid" id="A0A1Y2B2F5"/>
<accession>A0A1Y2B2F5</accession>
<evidence type="ECO:0000256" key="4">
    <source>
        <dbReference type="SAM" id="Phobius"/>
    </source>
</evidence>
<dbReference type="InterPro" id="IPR011701">
    <property type="entry name" value="MFS"/>
</dbReference>
<dbReference type="GO" id="GO:0016020">
    <property type="term" value="C:membrane"/>
    <property type="evidence" value="ECO:0007669"/>
    <property type="project" value="UniProtKB-SubCell"/>
</dbReference>
<organism evidence="6 7">
    <name type="scientific">Naematelia encephala</name>
    <dbReference type="NCBI Taxonomy" id="71784"/>
    <lineage>
        <taxon>Eukaryota</taxon>
        <taxon>Fungi</taxon>
        <taxon>Dikarya</taxon>
        <taxon>Basidiomycota</taxon>
        <taxon>Agaricomycotina</taxon>
        <taxon>Tremellomycetes</taxon>
        <taxon>Tremellales</taxon>
        <taxon>Naemateliaceae</taxon>
        <taxon>Naematelia</taxon>
    </lineage>
</organism>
<keyword evidence="4" id="KW-0812">Transmembrane</keyword>
<evidence type="ECO:0000259" key="5">
    <source>
        <dbReference type="PROSITE" id="PS50850"/>
    </source>
</evidence>
<dbReference type="PROSITE" id="PS50850">
    <property type="entry name" value="MFS"/>
    <property type="match status" value="1"/>
</dbReference>
<dbReference type="SUPFAM" id="SSF103473">
    <property type="entry name" value="MFS general substrate transporter"/>
    <property type="match status" value="1"/>
</dbReference>
<dbReference type="OrthoDB" id="6509908at2759"/>
<feature type="domain" description="Major facilitator superfamily (MFS) profile" evidence="5">
    <location>
        <begin position="298"/>
        <end position="508"/>
    </location>
</feature>
<keyword evidence="4" id="KW-1133">Transmembrane helix</keyword>
<feature type="transmembrane region" description="Helical" evidence="4">
    <location>
        <begin position="454"/>
        <end position="473"/>
    </location>
</feature>
<comment type="similarity">
    <text evidence="2">Belongs to the major facilitator superfamily. Monocarboxylate porter (TC 2.A.1.13) family.</text>
</comment>
<feature type="transmembrane region" description="Helical" evidence="4">
    <location>
        <begin position="388"/>
        <end position="415"/>
    </location>
</feature>
<gene>
    <name evidence="6" type="ORF">BCR39DRAFT_535192</name>
</gene>
<dbReference type="InterPro" id="IPR050327">
    <property type="entry name" value="Proton-linked_MCT"/>
</dbReference>
<comment type="subcellular location">
    <subcellularLocation>
        <location evidence="1">Membrane</location>
        <topology evidence="1">Multi-pass membrane protein</topology>
    </subcellularLocation>
</comment>
<dbReference type="PANTHER" id="PTHR11360:SF177">
    <property type="entry name" value="RIBOFLAVIN TRANSPORTER MCH5"/>
    <property type="match status" value="1"/>
</dbReference>
<feature type="transmembrane region" description="Helical" evidence="4">
    <location>
        <begin position="256"/>
        <end position="275"/>
    </location>
</feature>
<protein>
    <submittedName>
        <fullName evidence="6">Major facilitator superfamily domain-containing protein</fullName>
    </submittedName>
</protein>
<feature type="transmembrane region" description="Helical" evidence="4">
    <location>
        <begin position="364"/>
        <end position="382"/>
    </location>
</feature>
<dbReference type="Proteomes" id="UP000193986">
    <property type="component" value="Unassembled WGS sequence"/>
</dbReference>
<feature type="compositionally biased region" description="Basic and acidic residues" evidence="3">
    <location>
        <begin position="59"/>
        <end position="79"/>
    </location>
</feature>
<dbReference type="CDD" id="cd17352">
    <property type="entry name" value="MFS_MCT_SLC16"/>
    <property type="match status" value="1"/>
</dbReference>
<proteinExistence type="inferred from homology"/>
<evidence type="ECO:0000313" key="6">
    <source>
        <dbReference type="EMBL" id="ORY28265.1"/>
    </source>
</evidence>
<feature type="transmembrane region" description="Helical" evidence="4">
    <location>
        <begin position="225"/>
        <end position="244"/>
    </location>
</feature>
<name>A0A1Y2B2F5_9TREE</name>
<keyword evidence="7" id="KW-1185">Reference proteome</keyword>
<evidence type="ECO:0000256" key="3">
    <source>
        <dbReference type="SAM" id="MobiDB-lite"/>
    </source>
</evidence>
<feature type="transmembrane region" description="Helical" evidence="4">
    <location>
        <begin position="296"/>
        <end position="313"/>
    </location>
</feature>
<feature type="transmembrane region" description="Helical" evidence="4">
    <location>
        <begin position="427"/>
        <end position="448"/>
    </location>
</feature>
<dbReference type="InterPro" id="IPR020846">
    <property type="entry name" value="MFS_dom"/>
</dbReference>
<dbReference type="EMBL" id="MCFC01000032">
    <property type="protein sequence ID" value="ORY28265.1"/>
    <property type="molecule type" value="Genomic_DNA"/>
</dbReference>
<evidence type="ECO:0000256" key="1">
    <source>
        <dbReference type="ARBA" id="ARBA00004141"/>
    </source>
</evidence>
<comment type="caution">
    <text evidence="6">The sequence shown here is derived from an EMBL/GenBank/DDBJ whole genome shotgun (WGS) entry which is preliminary data.</text>
</comment>
<dbReference type="GO" id="GO:0022857">
    <property type="term" value="F:transmembrane transporter activity"/>
    <property type="evidence" value="ECO:0007669"/>
    <property type="project" value="InterPro"/>
</dbReference>
<dbReference type="PANTHER" id="PTHR11360">
    <property type="entry name" value="MONOCARBOXYLATE TRANSPORTER"/>
    <property type="match status" value="1"/>
</dbReference>
<dbReference type="Pfam" id="PF07690">
    <property type="entry name" value="MFS_1"/>
    <property type="match status" value="1"/>
</dbReference>
<dbReference type="InterPro" id="IPR036259">
    <property type="entry name" value="MFS_trans_sf"/>
</dbReference>
<keyword evidence="4" id="KW-0472">Membrane</keyword>
<sequence>MSRPSSPPPHLHHTLSRILSMTTAAPSHRTHSRTSHFSLAPIRSNLLDDGLDNIPPPLPHDHKQLERRLTQDPDVERQMRGSGDGEIGPPPEGGREAWLVVASSFFILFCVFGFVTSFGTLQVYYLSHQLLGYSKSQVAWISSVQMFLTFAGSIFAGRIFDSHGARGLAIAGSSLSVGAIIAIAFCKEYYQLMLGHAAFGLSGSILYSPGTAIAGHWFMRRRSTATGIVVCGSGLGGVIYPIALKRLFDQLSFRDTMLIIAGMNAFLMLPSWFFMKARLPPRQPPPLRALLGPWKEPRYAFLVIGSCMIMMNWVSPYFNAPTLATSNYLPTNIASYSVAILQAGSFTGRALSGVLADAVGVWHMYVLMALLQAVVIFAFWTASPLPAAAVVVGLAGYGFASGAWITLVAASMGAISPTREFGMRLGMLWSLSSIPLLIGPVICGVLVGVDSGKFSYAAIFCGFTFLIGAALAVSPRALEMLAQVCAQRKRSLQQEQPREGEEDEGDKE</sequence>
<evidence type="ECO:0000256" key="2">
    <source>
        <dbReference type="ARBA" id="ARBA00006727"/>
    </source>
</evidence>
<feature type="transmembrane region" description="Helical" evidence="4">
    <location>
        <begin position="197"/>
        <end position="218"/>
    </location>
</feature>
<evidence type="ECO:0000313" key="7">
    <source>
        <dbReference type="Proteomes" id="UP000193986"/>
    </source>
</evidence>
<feature type="transmembrane region" description="Helical" evidence="4">
    <location>
        <begin position="138"/>
        <end position="160"/>
    </location>
</feature>
<reference evidence="6 7" key="1">
    <citation type="submission" date="2016-07" db="EMBL/GenBank/DDBJ databases">
        <title>Pervasive Adenine N6-methylation of Active Genes in Fungi.</title>
        <authorList>
            <consortium name="DOE Joint Genome Institute"/>
            <person name="Mondo S.J."/>
            <person name="Dannebaum R.O."/>
            <person name="Kuo R.C."/>
            <person name="Labutti K."/>
            <person name="Haridas S."/>
            <person name="Kuo A."/>
            <person name="Salamov A."/>
            <person name="Ahrendt S.R."/>
            <person name="Lipzen A."/>
            <person name="Sullivan W."/>
            <person name="Andreopoulos W.B."/>
            <person name="Clum A."/>
            <person name="Lindquist E."/>
            <person name="Daum C."/>
            <person name="Ramamoorthy G.K."/>
            <person name="Gryganskyi A."/>
            <person name="Culley D."/>
            <person name="Magnuson J.K."/>
            <person name="James T.Y."/>
            <person name="O'Malley M.A."/>
            <person name="Stajich J.E."/>
            <person name="Spatafora J.W."/>
            <person name="Visel A."/>
            <person name="Grigoriev I.V."/>
        </authorList>
    </citation>
    <scope>NUCLEOTIDE SEQUENCE [LARGE SCALE GENOMIC DNA]</scope>
    <source>
        <strain evidence="6 7">68-887.2</strain>
    </source>
</reference>
<feature type="region of interest" description="Disordered" evidence="3">
    <location>
        <begin position="50"/>
        <end position="91"/>
    </location>
</feature>